<keyword evidence="2" id="KW-1185">Reference proteome</keyword>
<reference evidence="1 2" key="2">
    <citation type="journal article" date="2013" name="Plant Cell Physiol.">
        <title>Rice Annotation Project Database (RAP-DB): an integrative and interactive database for rice genomics.</title>
        <authorList>
            <person name="Sakai H."/>
            <person name="Lee S.S."/>
            <person name="Tanaka T."/>
            <person name="Numa H."/>
            <person name="Kim J."/>
            <person name="Kawahara Y."/>
            <person name="Wakimoto H."/>
            <person name="Yang C.C."/>
            <person name="Iwamoto M."/>
            <person name="Abe T."/>
            <person name="Yamada Y."/>
            <person name="Muto A."/>
            <person name="Inokuchi H."/>
            <person name="Ikemura T."/>
            <person name="Matsumoto T."/>
            <person name="Sasaki T."/>
            <person name="Itoh T."/>
        </authorList>
    </citation>
    <scope>NUCLEOTIDE SEQUENCE [LARGE SCALE GENOMIC DNA]</scope>
    <source>
        <strain evidence="2">cv. Nipponbare</strain>
    </source>
</reference>
<dbReference type="EMBL" id="AP014958">
    <property type="protein sequence ID" value="BAS81239.1"/>
    <property type="molecule type" value="Genomic_DNA"/>
</dbReference>
<dbReference type="Proteomes" id="UP000059680">
    <property type="component" value="Chromosome 2"/>
</dbReference>
<reference evidence="2" key="1">
    <citation type="journal article" date="2005" name="Nature">
        <title>The map-based sequence of the rice genome.</title>
        <authorList>
            <consortium name="International rice genome sequencing project (IRGSP)"/>
            <person name="Matsumoto T."/>
            <person name="Wu J."/>
            <person name="Kanamori H."/>
            <person name="Katayose Y."/>
            <person name="Fujisawa M."/>
            <person name="Namiki N."/>
            <person name="Mizuno H."/>
            <person name="Yamamoto K."/>
            <person name="Antonio B.A."/>
            <person name="Baba T."/>
            <person name="Sakata K."/>
            <person name="Nagamura Y."/>
            <person name="Aoki H."/>
            <person name="Arikawa K."/>
            <person name="Arita K."/>
            <person name="Bito T."/>
            <person name="Chiden Y."/>
            <person name="Fujitsuka N."/>
            <person name="Fukunaka R."/>
            <person name="Hamada M."/>
            <person name="Harada C."/>
            <person name="Hayashi A."/>
            <person name="Hijishita S."/>
            <person name="Honda M."/>
            <person name="Hosokawa S."/>
            <person name="Ichikawa Y."/>
            <person name="Idonuma A."/>
            <person name="Iijima M."/>
            <person name="Ikeda M."/>
            <person name="Ikeno M."/>
            <person name="Ito K."/>
            <person name="Ito S."/>
            <person name="Ito T."/>
            <person name="Ito Y."/>
            <person name="Ito Y."/>
            <person name="Iwabuchi A."/>
            <person name="Kamiya K."/>
            <person name="Karasawa W."/>
            <person name="Kurita K."/>
            <person name="Katagiri S."/>
            <person name="Kikuta A."/>
            <person name="Kobayashi H."/>
            <person name="Kobayashi N."/>
            <person name="Machita K."/>
            <person name="Maehara T."/>
            <person name="Masukawa M."/>
            <person name="Mizubayashi T."/>
            <person name="Mukai Y."/>
            <person name="Nagasaki H."/>
            <person name="Nagata Y."/>
            <person name="Naito S."/>
            <person name="Nakashima M."/>
            <person name="Nakama Y."/>
            <person name="Nakamichi Y."/>
            <person name="Nakamura M."/>
            <person name="Meguro A."/>
            <person name="Negishi M."/>
            <person name="Ohta I."/>
            <person name="Ohta T."/>
            <person name="Okamoto M."/>
            <person name="Ono N."/>
            <person name="Saji S."/>
            <person name="Sakaguchi M."/>
            <person name="Sakai K."/>
            <person name="Shibata M."/>
            <person name="Shimokawa T."/>
            <person name="Song J."/>
            <person name="Takazaki Y."/>
            <person name="Terasawa K."/>
            <person name="Tsugane M."/>
            <person name="Tsuji K."/>
            <person name="Ueda S."/>
            <person name="Waki K."/>
            <person name="Yamagata H."/>
            <person name="Yamamoto M."/>
            <person name="Yamamoto S."/>
            <person name="Yamane H."/>
            <person name="Yoshiki S."/>
            <person name="Yoshihara R."/>
            <person name="Yukawa K."/>
            <person name="Zhong H."/>
            <person name="Yano M."/>
            <person name="Yuan Q."/>
            <person name="Ouyang S."/>
            <person name="Liu J."/>
            <person name="Jones K.M."/>
            <person name="Gansberger K."/>
            <person name="Moffat K."/>
            <person name="Hill J."/>
            <person name="Bera J."/>
            <person name="Fadrosh D."/>
            <person name="Jin S."/>
            <person name="Johri S."/>
            <person name="Kim M."/>
            <person name="Overton L."/>
            <person name="Reardon M."/>
            <person name="Tsitrin T."/>
            <person name="Vuong H."/>
            <person name="Weaver B."/>
            <person name="Ciecko A."/>
            <person name="Tallon L."/>
            <person name="Jackson J."/>
            <person name="Pai G."/>
            <person name="Aken S.V."/>
            <person name="Utterback T."/>
            <person name="Reidmuller S."/>
            <person name="Feldblyum T."/>
            <person name="Hsiao J."/>
            <person name="Zismann V."/>
            <person name="Iobst S."/>
            <person name="de Vazeille A.R."/>
            <person name="Buell C.R."/>
            <person name="Ying K."/>
            <person name="Li Y."/>
            <person name="Lu T."/>
            <person name="Huang Y."/>
            <person name="Zhao Q."/>
            <person name="Feng Q."/>
            <person name="Zhang L."/>
            <person name="Zhu J."/>
            <person name="Weng Q."/>
            <person name="Mu J."/>
            <person name="Lu Y."/>
            <person name="Fan D."/>
            <person name="Liu Y."/>
            <person name="Guan J."/>
            <person name="Zhang Y."/>
            <person name="Yu S."/>
            <person name="Liu X."/>
            <person name="Zhang Y."/>
            <person name="Hong G."/>
            <person name="Han B."/>
            <person name="Choisne N."/>
            <person name="Demange N."/>
            <person name="Orjeda G."/>
            <person name="Samain S."/>
            <person name="Cattolico L."/>
            <person name="Pelletier E."/>
            <person name="Couloux A."/>
            <person name="Segurens B."/>
            <person name="Wincker P."/>
            <person name="D'Hont A."/>
            <person name="Scarpelli C."/>
            <person name="Weissenbach J."/>
            <person name="Salanoubat M."/>
            <person name="Quetier F."/>
            <person name="Yu Y."/>
            <person name="Kim H.R."/>
            <person name="Rambo T."/>
            <person name="Currie J."/>
            <person name="Collura K."/>
            <person name="Luo M."/>
            <person name="Yang T."/>
            <person name="Ammiraju J.S.S."/>
            <person name="Engler F."/>
            <person name="Soderlund C."/>
            <person name="Wing R.A."/>
            <person name="Palmer L.E."/>
            <person name="de la Bastide M."/>
            <person name="Spiegel L."/>
            <person name="Nascimento L."/>
            <person name="Zutavern T."/>
            <person name="O'Shaughnessy A."/>
            <person name="Dike S."/>
            <person name="Dedhia N."/>
            <person name="Preston R."/>
            <person name="Balija V."/>
            <person name="McCombie W.R."/>
            <person name="Chow T."/>
            <person name="Chen H."/>
            <person name="Chung M."/>
            <person name="Chen C."/>
            <person name="Shaw J."/>
            <person name="Wu H."/>
            <person name="Hsiao K."/>
            <person name="Chao Y."/>
            <person name="Chu M."/>
            <person name="Cheng C."/>
            <person name="Hour A."/>
            <person name="Lee P."/>
            <person name="Lin S."/>
            <person name="Lin Y."/>
            <person name="Liou J."/>
            <person name="Liu S."/>
            <person name="Hsing Y."/>
            <person name="Raghuvanshi S."/>
            <person name="Mohanty A."/>
            <person name="Bharti A.K."/>
            <person name="Gaur A."/>
            <person name="Gupta V."/>
            <person name="Kumar D."/>
            <person name="Ravi V."/>
            <person name="Vij S."/>
            <person name="Kapur A."/>
            <person name="Khurana P."/>
            <person name="Khurana P."/>
            <person name="Khurana J.P."/>
            <person name="Tyagi A.K."/>
            <person name="Gaikwad K."/>
            <person name="Singh A."/>
            <person name="Dalal V."/>
            <person name="Srivastava S."/>
            <person name="Dixit A."/>
            <person name="Pal A.K."/>
            <person name="Ghazi I.A."/>
            <person name="Yadav M."/>
            <person name="Pandit A."/>
            <person name="Bhargava A."/>
            <person name="Sureshbabu K."/>
            <person name="Batra K."/>
            <person name="Sharma T.R."/>
            <person name="Mohapatra T."/>
            <person name="Singh N.K."/>
            <person name="Messing J."/>
            <person name="Nelson A.B."/>
            <person name="Fuks G."/>
            <person name="Kavchok S."/>
            <person name="Keizer G."/>
            <person name="Linton E."/>
            <person name="Llaca V."/>
            <person name="Song R."/>
            <person name="Tanyolac B."/>
            <person name="Young S."/>
            <person name="Ho-Il K."/>
            <person name="Hahn J.H."/>
            <person name="Sangsakoo G."/>
            <person name="Vanavichit A."/>
            <person name="de Mattos Luiz.A.T."/>
            <person name="Zimmer P.D."/>
            <person name="Malone G."/>
            <person name="Dellagostin O."/>
            <person name="de Oliveira A.C."/>
            <person name="Bevan M."/>
            <person name="Bancroft I."/>
            <person name="Minx P."/>
            <person name="Cordum H."/>
            <person name="Wilson R."/>
            <person name="Cheng Z."/>
            <person name="Jin W."/>
            <person name="Jiang J."/>
            <person name="Leong S.A."/>
            <person name="Iwama H."/>
            <person name="Gojobori T."/>
            <person name="Itoh T."/>
            <person name="Niimura Y."/>
            <person name="Fujii Y."/>
            <person name="Habara T."/>
            <person name="Sakai H."/>
            <person name="Sato Y."/>
            <person name="Wilson G."/>
            <person name="Kumar K."/>
            <person name="McCouch S."/>
            <person name="Juretic N."/>
            <person name="Hoen D."/>
            <person name="Wright S."/>
            <person name="Bruskiewich R."/>
            <person name="Bureau T."/>
            <person name="Miyao A."/>
            <person name="Hirochika H."/>
            <person name="Nishikawa T."/>
            <person name="Kadowaki K."/>
            <person name="Sugiura M."/>
            <person name="Burr B."/>
            <person name="Sasaki T."/>
        </authorList>
    </citation>
    <scope>NUCLEOTIDE SEQUENCE [LARGE SCALE GENOMIC DNA]</scope>
    <source>
        <strain evidence="2">cv. Nipponbare</strain>
    </source>
</reference>
<evidence type="ECO:0000313" key="2">
    <source>
        <dbReference type="Proteomes" id="UP000059680"/>
    </source>
</evidence>
<dbReference type="ExpressionAtlas" id="A0A0P0VQJ5">
    <property type="expression patterns" value="baseline and differential"/>
</dbReference>
<organism evidence="1 2">
    <name type="scientific">Oryza sativa subsp. japonica</name>
    <name type="common">Rice</name>
    <dbReference type="NCBI Taxonomy" id="39947"/>
    <lineage>
        <taxon>Eukaryota</taxon>
        <taxon>Viridiplantae</taxon>
        <taxon>Streptophyta</taxon>
        <taxon>Embryophyta</taxon>
        <taxon>Tracheophyta</taxon>
        <taxon>Spermatophyta</taxon>
        <taxon>Magnoliopsida</taxon>
        <taxon>Liliopsida</taxon>
        <taxon>Poales</taxon>
        <taxon>Poaceae</taxon>
        <taxon>BOP clade</taxon>
        <taxon>Oryzoideae</taxon>
        <taxon>Oryzeae</taxon>
        <taxon>Oryzinae</taxon>
        <taxon>Oryza</taxon>
        <taxon>Oryza sativa</taxon>
    </lineage>
</organism>
<reference evidence="1 2" key="3">
    <citation type="journal article" date="2013" name="Rice">
        <title>Improvement of the Oryza sativa Nipponbare reference genome using next generation sequence and optical map data.</title>
        <authorList>
            <person name="Kawahara Y."/>
            <person name="de la Bastide M."/>
            <person name="Hamilton J.P."/>
            <person name="Kanamori H."/>
            <person name="McCombie W.R."/>
            <person name="Ouyang S."/>
            <person name="Schwartz D.C."/>
            <person name="Tanaka T."/>
            <person name="Wu J."/>
            <person name="Zhou S."/>
            <person name="Childs K.L."/>
            <person name="Davidson R.M."/>
            <person name="Lin H."/>
            <person name="Quesada-Ocampo L."/>
            <person name="Vaillancourt B."/>
            <person name="Sakai H."/>
            <person name="Lee S.S."/>
            <person name="Kim J."/>
            <person name="Numa H."/>
            <person name="Itoh T."/>
            <person name="Buell C.R."/>
            <person name="Matsumoto T."/>
        </authorList>
    </citation>
    <scope>NUCLEOTIDE SEQUENCE [LARGE SCALE GENOMIC DNA]</scope>
    <source>
        <strain evidence="2">cv. Nipponbare</strain>
    </source>
</reference>
<dbReference type="AlphaFoldDB" id="A0A0P0VQJ5"/>
<proteinExistence type="predicted"/>
<gene>
    <name evidence="1" type="ordered locus">Os02g0782300</name>
    <name evidence="1" type="ORF">OSNPB_020782300</name>
</gene>
<accession>A0A0P0VQJ5</accession>
<protein>
    <submittedName>
        <fullName evidence="1">Os02g0782300 protein</fullName>
    </submittedName>
</protein>
<dbReference type="Gramene" id="Os02t0782300-02">
    <property type="protein sequence ID" value="Os02t0782300-02"/>
    <property type="gene ID" value="Os02g0782300"/>
</dbReference>
<sequence length="55" mass="6456">MMAPSSFFFSPGRRRMPKRGKLYKCSVSEHRLYNKKQITKSVISLKLALQQHSTR</sequence>
<name>A0A0P0VQJ5_ORYSJ</name>
<evidence type="ECO:0000313" key="1">
    <source>
        <dbReference type="EMBL" id="BAS81239.1"/>
    </source>
</evidence>